<name>A0A0W8FCU8_9ZZZZ</name>
<dbReference type="Gene3D" id="3.30.420.240">
    <property type="match status" value="1"/>
</dbReference>
<sequence>MDINRYLLGVDLAKSLDYTSFAIIHMEWDRSITEFRYHLKGLDRIRGVDYPQITDIIINAVERLKRESKYPNLQSDGPHLCMDASGLGAPIRDYLKQRRTFFGGKHGQKLYPVVFTGGESARLDTTTWNYNISKSLIIGNFLSLMQHRRFDYAPDLEALPLLEKEIASFKYHLTASGHTGFDAEQGAHDDLICATCIPLIIGEWQYNHMPKAIVGPKPAGL</sequence>
<accession>A0A0W8FCU8</accession>
<evidence type="ECO:0000313" key="1">
    <source>
        <dbReference type="EMBL" id="KUG18717.1"/>
    </source>
</evidence>
<dbReference type="AlphaFoldDB" id="A0A0W8FCU8"/>
<organism evidence="1">
    <name type="scientific">hydrocarbon metagenome</name>
    <dbReference type="NCBI Taxonomy" id="938273"/>
    <lineage>
        <taxon>unclassified sequences</taxon>
        <taxon>metagenomes</taxon>
        <taxon>ecological metagenomes</taxon>
    </lineage>
</organism>
<dbReference type="EMBL" id="LNQE01001367">
    <property type="protein sequence ID" value="KUG18717.1"/>
    <property type="molecule type" value="Genomic_DNA"/>
</dbReference>
<reference evidence="1" key="1">
    <citation type="journal article" date="2015" name="Proc. Natl. Acad. Sci. U.S.A.">
        <title>Networks of energetic and metabolic interactions define dynamics in microbial communities.</title>
        <authorList>
            <person name="Embree M."/>
            <person name="Liu J.K."/>
            <person name="Al-Bassam M.M."/>
            <person name="Zengler K."/>
        </authorList>
    </citation>
    <scope>NUCLEOTIDE SEQUENCE</scope>
</reference>
<proteinExistence type="predicted"/>
<comment type="caution">
    <text evidence="1">The sequence shown here is derived from an EMBL/GenBank/DDBJ whole genome shotgun (WGS) entry which is preliminary data.</text>
</comment>
<protein>
    <submittedName>
        <fullName evidence="1">Uncharacterized protein</fullName>
    </submittedName>
</protein>
<gene>
    <name evidence="1" type="ORF">ASZ90_011569</name>
</gene>